<name>A0A3S0NNG1_9FLAO</name>
<dbReference type="InterPro" id="IPR036412">
    <property type="entry name" value="HAD-like_sf"/>
</dbReference>
<evidence type="ECO:0000313" key="1">
    <source>
        <dbReference type="EMBL" id="RTZ49334.1"/>
    </source>
</evidence>
<sequence length="44" mass="4724">MEVVVSGAHWLDVMNKDINKGNALKILQKSLGISPENTMASGII</sequence>
<evidence type="ECO:0000313" key="2">
    <source>
        <dbReference type="Proteomes" id="UP000276953"/>
    </source>
</evidence>
<dbReference type="SUPFAM" id="SSF56784">
    <property type="entry name" value="HAD-like"/>
    <property type="match status" value="1"/>
</dbReference>
<dbReference type="Gene3D" id="3.30.1240.10">
    <property type="match status" value="1"/>
</dbReference>
<proteinExistence type="predicted"/>
<reference evidence="1 2" key="1">
    <citation type="submission" date="2018-12" db="EMBL/GenBank/DDBJ databases">
        <title>Draft Genome Sequence of Chryseobacterium arthrosphaerae strain ED882-96 Isolated from the Blood of a Patient with Liver Cirrhosis in Taiwan.</title>
        <authorList>
            <person name="Lin J.-N."/>
            <person name="Lai C.-H."/>
            <person name="Yang C.-H."/>
            <person name="Huang Y.-H."/>
        </authorList>
    </citation>
    <scope>NUCLEOTIDE SEQUENCE [LARGE SCALE GENOMIC DNA]</scope>
    <source>
        <strain evidence="1 2">ED882-96</strain>
    </source>
</reference>
<protein>
    <submittedName>
        <fullName evidence="1">Uncharacterized protein</fullName>
    </submittedName>
</protein>
<dbReference type="Gene3D" id="3.40.50.1000">
    <property type="entry name" value="HAD superfamily/HAD-like"/>
    <property type="match status" value="1"/>
</dbReference>
<organism evidence="1 2">
    <name type="scientific">Chryseobacterium arthrosphaerae</name>
    <dbReference type="NCBI Taxonomy" id="651561"/>
    <lineage>
        <taxon>Bacteria</taxon>
        <taxon>Pseudomonadati</taxon>
        <taxon>Bacteroidota</taxon>
        <taxon>Flavobacteriia</taxon>
        <taxon>Flavobacteriales</taxon>
        <taxon>Weeksellaceae</taxon>
        <taxon>Chryseobacterium group</taxon>
        <taxon>Chryseobacterium</taxon>
    </lineage>
</organism>
<dbReference type="Pfam" id="PF08282">
    <property type="entry name" value="Hydrolase_3"/>
    <property type="match status" value="1"/>
</dbReference>
<dbReference type="EMBL" id="RYFC01000001">
    <property type="protein sequence ID" value="RTZ49334.1"/>
    <property type="molecule type" value="Genomic_DNA"/>
</dbReference>
<accession>A0A3S0NNG1</accession>
<dbReference type="AlphaFoldDB" id="A0A3S0NNG1"/>
<dbReference type="InterPro" id="IPR023214">
    <property type="entry name" value="HAD_sf"/>
</dbReference>
<comment type="caution">
    <text evidence="1">The sequence shown here is derived from an EMBL/GenBank/DDBJ whole genome shotgun (WGS) entry which is preliminary data.</text>
</comment>
<dbReference type="Proteomes" id="UP000276953">
    <property type="component" value="Unassembled WGS sequence"/>
</dbReference>
<gene>
    <name evidence="1" type="ORF">EJ377_01205</name>
</gene>